<proteinExistence type="predicted"/>
<dbReference type="RefSeq" id="WP_321563951.1">
    <property type="nucleotide sequence ID" value="NZ_CP139558.1"/>
</dbReference>
<keyword evidence="3" id="KW-0812">Transmembrane</keyword>
<dbReference type="InterPro" id="IPR052574">
    <property type="entry name" value="CDIRP"/>
</dbReference>
<sequence length="629" mass="72467">MKELEVFKTNLKIDDVFYDLQLNDKGHIIGICLYDCDYIEFEFNGDLLQALSPFIHLKNLDVEVSNYTITDLSGLSNFKYLERLTLDDCCKVDDISALAGLKQLTHLAIINAEISDITVLGQLTNLVDICLSGSKIASIDVLKGHQQLVTVNFSFNQINDVSPLLYCKKIRALSVDHNQINDLSVVAGFDQIEQLSFNNNNVSNLNFLSSIALLKHLSFNHNPVTDITPLSCLPNLQNLFMQGVSVTDLEPVKYASKLVYLSAGPVKNFEGKIISRLVELSFLHLQHCNIRNVSFLKSLKKLTNLNLDHNQITGIDELYACKGLNYIYLRDNNIREPFIADLFPKLMSVDLRENDFGNKIFVSYYYSQQENQELLTVLNKKVADYYLTLGENDKALAFFYINDISKKTLKIRFEQLLATNPKDVFYLKYYIICCVNCLANLLNKERELVVDDAEIKTIFKQLKEIITQTSFIDKADILESLSNHKQYYKYILHEEYIKYFISGELGSKKGHPEIIFILGKRILRRETISEVLYIYKTLVTKGSPFQYPLYKELSKYRNNINENIAESNFPAFDLVDYYRRNYSHNVVPIHSGRSYNHINSTDYTWKMPYILKLIAITFLLFNILLKACN</sequence>
<name>A0ABZ0TPY0_9SPHI</name>
<feature type="transmembrane region" description="Helical" evidence="3">
    <location>
        <begin position="607"/>
        <end position="625"/>
    </location>
</feature>
<keyword evidence="1" id="KW-0433">Leucine-rich repeat</keyword>
<keyword evidence="3" id="KW-1133">Transmembrane helix</keyword>
<evidence type="ECO:0000313" key="5">
    <source>
        <dbReference type="Proteomes" id="UP001324380"/>
    </source>
</evidence>
<dbReference type="PANTHER" id="PTHR47566">
    <property type="match status" value="1"/>
</dbReference>
<dbReference type="Pfam" id="PF12799">
    <property type="entry name" value="LRR_4"/>
    <property type="match status" value="2"/>
</dbReference>
<dbReference type="Proteomes" id="UP001324380">
    <property type="component" value="Chromosome"/>
</dbReference>
<evidence type="ECO:0000313" key="4">
    <source>
        <dbReference type="EMBL" id="WPU94836.1"/>
    </source>
</evidence>
<dbReference type="SUPFAM" id="SSF52058">
    <property type="entry name" value="L domain-like"/>
    <property type="match status" value="1"/>
</dbReference>
<protein>
    <submittedName>
        <fullName evidence="4">Leucine-rich repeat domain-containing protein</fullName>
    </submittedName>
</protein>
<dbReference type="PROSITE" id="PS51450">
    <property type="entry name" value="LRR"/>
    <property type="match status" value="2"/>
</dbReference>
<evidence type="ECO:0000256" key="3">
    <source>
        <dbReference type="SAM" id="Phobius"/>
    </source>
</evidence>
<dbReference type="EMBL" id="CP139558">
    <property type="protein sequence ID" value="WPU94836.1"/>
    <property type="molecule type" value="Genomic_DNA"/>
</dbReference>
<keyword evidence="5" id="KW-1185">Reference proteome</keyword>
<dbReference type="PANTHER" id="PTHR47566:SF1">
    <property type="entry name" value="PROTEIN NUD1"/>
    <property type="match status" value="1"/>
</dbReference>
<dbReference type="InterPro" id="IPR001611">
    <property type="entry name" value="Leu-rich_rpt"/>
</dbReference>
<keyword evidence="3" id="KW-0472">Membrane</keyword>
<dbReference type="Gene3D" id="3.80.10.10">
    <property type="entry name" value="Ribonuclease Inhibitor"/>
    <property type="match status" value="2"/>
</dbReference>
<reference evidence="4 5" key="1">
    <citation type="submission" date="2023-11" db="EMBL/GenBank/DDBJ databases">
        <title>Analysis of the Genomes of Mucilaginibacter gossypii cycad 4 and M. sabulilitoris SNA2: microbes with the potential for plant growth promotion.</title>
        <authorList>
            <person name="Hirsch A.M."/>
            <person name="Humm E."/>
            <person name="Rubbi M."/>
            <person name="Del Vecchio G."/>
            <person name="Ha S.M."/>
            <person name="Pellegrini M."/>
            <person name="Gunsalus R.P."/>
        </authorList>
    </citation>
    <scope>NUCLEOTIDE SEQUENCE [LARGE SCALE GENOMIC DNA]</scope>
    <source>
        <strain evidence="4 5">SNA2</strain>
    </source>
</reference>
<dbReference type="InterPro" id="IPR025875">
    <property type="entry name" value="Leu-rich_rpt_4"/>
</dbReference>
<evidence type="ECO:0000256" key="2">
    <source>
        <dbReference type="ARBA" id="ARBA00022737"/>
    </source>
</evidence>
<accession>A0ABZ0TPY0</accession>
<evidence type="ECO:0000256" key="1">
    <source>
        <dbReference type="ARBA" id="ARBA00022614"/>
    </source>
</evidence>
<organism evidence="4 5">
    <name type="scientific">Mucilaginibacter sabulilitoris</name>
    <dbReference type="NCBI Taxonomy" id="1173583"/>
    <lineage>
        <taxon>Bacteria</taxon>
        <taxon>Pseudomonadati</taxon>
        <taxon>Bacteroidota</taxon>
        <taxon>Sphingobacteriia</taxon>
        <taxon>Sphingobacteriales</taxon>
        <taxon>Sphingobacteriaceae</taxon>
        <taxon>Mucilaginibacter</taxon>
    </lineage>
</organism>
<keyword evidence="2" id="KW-0677">Repeat</keyword>
<dbReference type="InterPro" id="IPR032675">
    <property type="entry name" value="LRR_dom_sf"/>
</dbReference>
<gene>
    <name evidence="4" type="ORF">SNE25_04795</name>
</gene>